<dbReference type="CDD" id="cd04081">
    <property type="entry name" value="CBM35_galactosidase-like"/>
    <property type="match status" value="1"/>
</dbReference>
<feature type="signal peptide" evidence="5">
    <location>
        <begin position="1"/>
        <end position="20"/>
    </location>
</feature>
<dbReference type="Proteomes" id="UP000011086">
    <property type="component" value="Unassembled WGS sequence"/>
</dbReference>
<dbReference type="InterPro" id="IPR023296">
    <property type="entry name" value="Glyco_hydro_beta-prop_sf"/>
</dbReference>
<gene>
    <name evidence="6" type="ORF">OOU_Y34scaffold00085g2</name>
</gene>
<reference evidence="6" key="1">
    <citation type="journal article" date="2012" name="PLoS Genet.">
        <title>Comparative analysis of the genomes of two field isolates of the rice blast fungus Magnaporthe oryzae.</title>
        <authorList>
            <person name="Xue M."/>
            <person name="Yang J."/>
            <person name="Li Z."/>
            <person name="Hu S."/>
            <person name="Yao N."/>
            <person name="Dean R.A."/>
            <person name="Zhao W."/>
            <person name="Shen M."/>
            <person name="Zhang H."/>
            <person name="Li C."/>
            <person name="Liu L."/>
            <person name="Cao L."/>
            <person name="Xu X."/>
            <person name="Xing Y."/>
            <person name="Hsiang T."/>
            <person name="Zhang Z."/>
            <person name="Xu J.R."/>
            <person name="Peng Y.L."/>
        </authorList>
    </citation>
    <scope>NUCLEOTIDE SEQUENCE</scope>
    <source>
        <strain evidence="6">Y34</strain>
    </source>
</reference>
<dbReference type="Gene3D" id="2.115.10.20">
    <property type="entry name" value="Glycosyl hydrolase domain, family 43"/>
    <property type="match status" value="1"/>
</dbReference>
<dbReference type="AlphaFoldDB" id="A0AA97P9R8"/>
<accession>A0AA97P9R8</accession>
<evidence type="ECO:0000256" key="1">
    <source>
        <dbReference type="ARBA" id="ARBA00009865"/>
    </source>
</evidence>
<dbReference type="Pfam" id="PF04616">
    <property type="entry name" value="Glyco_hydro_43"/>
    <property type="match status" value="1"/>
</dbReference>
<dbReference type="EMBL" id="JH793299">
    <property type="protein sequence ID" value="ELQ44486.1"/>
    <property type="molecule type" value="Genomic_DNA"/>
</dbReference>
<evidence type="ECO:0000256" key="5">
    <source>
        <dbReference type="SAM" id="SignalP"/>
    </source>
</evidence>
<protein>
    <submittedName>
        <fullName evidence="6">Glycosyl hydrolase family 43 protein</fullName>
    </submittedName>
</protein>
<evidence type="ECO:0000256" key="4">
    <source>
        <dbReference type="RuleBase" id="RU361187"/>
    </source>
</evidence>
<dbReference type="GO" id="GO:0005975">
    <property type="term" value="P:carbohydrate metabolic process"/>
    <property type="evidence" value="ECO:0007669"/>
    <property type="project" value="InterPro"/>
</dbReference>
<evidence type="ECO:0000313" key="6">
    <source>
        <dbReference type="EMBL" id="ELQ44486.1"/>
    </source>
</evidence>
<evidence type="ECO:0000256" key="2">
    <source>
        <dbReference type="ARBA" id="ARBA00022801"/>
    </source>
</evidence>
<comment type="similarity">
    <text evidence="1 4">Belongs to the glycosyl hydrolase 43 family.</text>
</comment>
<evidence type="ECO:0000256" key="3">
    <source>
        <dbReference type="ARBA" id="ARBA00023295"/>
    </source>
</evidence>
<dbReference type="InterPro" id="IPR006710">
    <property type="entry name" value="Glyco_hydro_43"/>
</dbReference>
<proteinExistence type="inferred from homology"/>
<keyword evidence="5" id="KW-0732">Signal</keyword>
<dbReference type="Gene3D" id="2.60.120.260">
    <property type="entry name" value="Galactose-binding domain-like"/>
    <property type="match status" value="1"/>
</dbReference>
<name>A0AA97P9R8_PYRO3</name>
<dbReference type="PANTHER" id="PTHR22925:SF3">
    <property type="entry name" value="GLYCOSYL HYDROLASE FAMILY PROTEIN 43"/>
    <property type="match status" value="1"/>
</dbReference>
<sequence>MLALRRSATLGLAILSGAYASLQIVPGGTWTADNGQHIQAHGTGITVVNGTYFMIGEDKTNGSAFQNVNCYSSTDLVRWHYEGSLLSRTAEAGDLGPNRIVERPKVIFNERTQKYVLWMHIDSSDYKDARAGVAVGDSVCGKFTYLGSSRPLGFQSRDSGLFKDDDGTAYLLTEDLTHRKKPPSTAQREHGLRINRLTDDYLGFADNTSTYLWSESIESPAMLKRNGTYYMFGSKLTGWDPNDNVYSTATSISGPWSGWQTFADKGSNTYASQTTYILPYGDGGNVMYLGDRWVSTNLQSSTYIWLPLDISGTTVSLKNRDAWIPNAAPPGAPWQPAGDVNAYEGEVAQLGGGARVVSCSGCSAGSAAGYIGGDVNGIVTISGVRSSAPDGTLTTVRIRFANGDGNPRYANVTVNGGPPTRLAFEPTRGGVSDSTLNVQLRPSTDNTIVVSGAGGGLWGPDVDRLIVPVD</sequence>
<feature type="chain" id="PRO_5041744250" evidence="5">
    <location>
        <begin position="21"/>
        <end position="470"/>
    </location>
</feature>
<dbReference type="SUPFAM" id="SSF75005">
    <property type="entry name" value="Arabinanase/levansucrase/invertase"/>
    <property type="match status" value="1"/>
</dbReference>
<organism evidence="6">
    <name type="scientific">Pyricularia oryzae (strain Y34)</name>
    <name type="common">Rice blast fungus</name>
    <name type="synonym">Magnaporthe oryzae</name>
    <dbReference type="NCBI Taxonomy" id="1143189"/>
    <lineage>
        <taxon>Eukaryota</taxon>
        <taxon>Fungi</taxon>
        <taxon>Dikarya</taxon>
        <taxon>Ascomycota</taxon>
        <taxon>Pezizomycotina</taxon>
        <taxon>Sordariomycetes</taxon>
        <taxon>Sordariomycetidae</taxon>
        <taxon>Magnaporthales</taxon>
        <taxon>Pyriculariaceae</taxon>
        <taxon>Pyricularia</taxon>
    </lineage>
</organism>
<dbReference type="PANTHER" id="PTHR22925">
    <property type="entry name" value="GLYCOSYL HYDROLASE 43 FAMILY MEMBER"/>
    <property type="match status" value="1"/>
</dbReference>
<keyword evidence="3 4" id="KW-0326">Glycosidase</keyword>
<dbReference type="GO" id="GO:0004553">
    <property type="term" value="F:hydrolase activity, hydrolyzing O-glycosyl compounds"/>
    <property type="evidence" value="ECO:0007669"/>
    <property type="project" value="InterPro"/>
</dbReference>
<keyword evidence="2 4" id="KW-0378">Hydrolase</keyword>
<dbReference type="CDD" id="cd18821">
    <property type="entry name" value="GH43_Pc3Gal43A-like"/>
    <property type="match status" value="1"/>
</dbReference>